<evidence type="ECO:0000256" key="4">
    <source>
        <dbReference type="SAM" id="MobiDB-lite"/>
    </source>
</evidence>
<dbReference type="SMART" id="SM00015">
    <property type="entry name" value="IQ"/>
    <property type="match status" value="2"/>
</dbReference>
<feature type="compositionally biased region" description="Polar residues" evidence="4">
    <location>
        <begin position="646"/>
        <end position="657"/>
    </location>
</feature>
<evidence type="ECO:0000256" key="3">
    <source>
        <dbReference type="PROSITE-ProRule" id="PRU00023"/>
    </source>
</evidence>
<evidence type="ECO:0000313" key="5">
    <source>
        <dbReference type="EMBL" id="KAG8447760.1"/>
    </source>
</evidence>
<dbReference type="Pfam" id="PF00612">
    <property type="entry name" value="IQ"/>
    <property type="match status" value="2"/>
</dbReference>
<gene>
    <name evidence="5" type="ORF">GDO86_015029</name>
</gene>
<comment type="caution">
    <text evidence="5">The sequence shown here is derived from an EMBL/GenBank/DDBJ whole genome shotgun (WGS) entry which is preliminary data.</text>
</comment>
<dbReference type="AlphaFoldDB" id="A0A8T2JWJ9"/>
<dbReference type="OrthoDB" id="20872at2759"/>
<accession>A0A8T2JWJ9</accession>
<feature type="repeat" description="ANK" evidence="3">
    <location>
        <begin position="76"/>
        <end position="108"/>
    </location>
</feature>
<dbReference type="PANTHER" id="PTHR24161">
    <property type="entry name" value="ANK_REP_REGION DOMAIN-CONTAINING PROTEIN-RELATED"/>
    <property type="match status" value="1"/>
</dbReference>
<evidence type="ECO:0008006" key="7">
    <source>
        <dbReference type="Google" id="ProtNLM"/>
    </source>
</evidence>
<dbReference type="InterPro" id="IPR002110">
    <property type="entry name" value="Ankyrin_rpt"/>
</dbReference>
<dbReference type="Gene3D" id="1.25.40.20">
    <property type="entry name" value="Ankyrin repeat-containing domain"/>
    <property type="match status" value="5"/>
</dbReference>
<name>A0A8T2JWJ9_9PIPI</name>
<feature type="repeat" description="ANK" evidence="3">
    <location>
        <begin position="385"/>
        <end position="417"/>
    </location>
</feature>
<proteinExistence type="predicted"/>
<feature type="repeat" description="ANK" evidence="3">
    <location>
        <begin position="451"/>
        <end position="483"/>
    </location>
</feature>
<feature type="repeat" description="ANK" evidence="3">
    <location>
        <begin position="216"/>
        <end position="236"/>
    </location>
</feature>
<dbReference type="Pfam" id="PF12796">
    <property type="entry name" value="Ank_2"/>
    <property type="match status" value="5"/>
</dbReference>
<dbReference type="PROSITE" id="PS50297">
    <property type="entry name" value="ANK_REP_REGION"/>
    <property type="match status" value="10"/>
</dbReference>
<feature type="repeat" description="ANK" evidence="3">
    <location>
        <begin position="144"/>
        <end position="176"/>
    </location>
</feature>
<feature type="compositionally biased region" description="Basic and acidic residues" evidence="4">
    <location>
        <begin position="787"/>
        <end position="818"/>
    </location>
</feature>
<feature type="repeat" description="ANK" evidence="3">
    <location>
        <begin position="43"/>
        <end position="75"/>
    </location>
</feature>
<organism evidence="5 6">
    <name type="scientific">Hymenochirus boettgeri</name>
    <name type="common">Congo dwarf clawed frog</name>
    <dbReference type="NCBI Taxonomy" id="247094"/>
    <lineage>
        <taxon>Eukaryota</taxon>
        <taxon>Metazoa</taxon>
        <taxon>Chordata</taxon>
        <taxon>Craniata</taxon>
        <taxon>Vertebrata</taxon>
        <taxon>Euteleostomi</taxon>
        <taxon>Amphibia</taxon>
        <taxon>Batrachia</taxon>
        <taxon>Anura</taxon>
        <taxon>Pipoidea</taxon>
        <taxon>Pipidae</taxon>
        <taxon>Pipinae</taxon>
        <taxon>Hymenochirus</taxon>
    </lineage>
</organism>
<feature type="compositionally biased region" description="Basic and acidic residues" evidence="4">
    <location>
        <begin position="605"/>
        <end position="627"/>
    </location>
</feature>
<dbReference type="SMART" id="SM00248">
    <property type="entry name" value="ANK"/>
    <property type="match status" value="16"/>
</dbReference>
<feature type="compositionally biased region" description="Basic residues" evidence="4">
    <location>
        <begin position="664"/>
        <end position="679"/>
    </location>
</feature>
<sequence>MSCSPHGSSLASPVHAASITGDKATLLRLISSNSELINQEDQLGRTPLMYSVLGDRKCVAEALLKHGALVNHSDRSGRTALHLAAQSGNHRLLKLLLSRKADCTHRDLREITALHLSTRHQDTRCLALLLKYTPPGQVDAQDQRKQTALHWSAYYNRPRHVRLLVRHGSNIGIPDFEGKIPLHWAAGHKDPEAALTVRCLLEAAPTESLLNWQDYEGRTPLHLAVGDGNQEVVRLLTSYRGCNVVPYDNLFRTPLHWAALLGHTPIAHLLLERNNSPNIPSDSQGATPLHYAAQGNCPDTVHVLLAHPSVRDEADLEGRTAFMWAAGKGSDEALKSMLELDPELEVNRTDKYGGTALHAASLSGQISTVRILLESRAQVNAVDVMKHTPLFRACEMGHREVIYTLIKGGAKVHLVDKDGCSPLHWAALGGNANVCQILIENNINPNAQDFEGRTPLQCAAYGGYIGCMEVLMENKADPNIQDKNGRTALHWSCNNGYLDAVKLLLRYSAFPNQMEITEERYTPLDYALLGGHQEVIQFMLEHGALSIAAIQDIAASKIQAVYKGHKVRRAFQDRKNLLMKHEQLRKDAAAKKRECENKRKVRAGQTDERQKEERHLTTHNNSDKQIQDEEGNIQCSEEWFGKKINSNETGGNYQGETKSAEPKHLKHSLTQKQARRKGNTRYQMESPALVIHRAEDLVQKECSRKSHKEERKKSNGHKESVGSRSYISEQDFSNNVDIAEKCKKIGHRKSAVVSKMGLCSTTEADNERLLQIDKVTSNPVIQRREDCISSAHHRETPNKVYQERKSSAKARSFTDTHKPSGKPHRSPSSLLSSQITLPTTDRTHFNSSPASHIAVRQAIKTLHPRNAKKEGDLYNNWQNMDIELIPLEARLQLVEREKARKQLFQQKKHAAIVIQKAWRAYSERKHLLTTRYITSRQT</sequence>
<dbReference type="Pfam" id="PF00023">
    <property type="entry name" value="Ank"/>
    <property type="match status" value="1"/>
</dbReference>
<feature type="region of interest" description="Disordered" evidence="4">
    <location>
        <begin position="787"/>
        <end position="832"/>
    </location>
</feature>
<dbReference type="InterPro" id="IPR036770">
    <property type="entry name" value="Ankyrin_rpt-contain_sf"/>
</dbReference>
<evidence type="ECO:0000256" key="2">
    <source>
        <dbReference type="ARBA" id="ARBA00023043"/>
    </source>
</evidence>
<keyword evidence="1" id="KW-0677">Repeat</keyword>
<dbReference type="CDD" id="cd23767">
    <property type="entry name" value="IQCD"/>
    <property type="match status" value="2"/>
</dbReference>
<dbReference type="InterPro" id="IPR000048">
    <property type="entry name" value="IQ_motif_EF-hand-BS"/>
</dbReference>
<feature type="repeat" description="ANK" evidence="3">
    <location>
        <begin position="284"/>
        <end position="316"/>
    </location>
</feature>
<dbReference type="Proteomes" id="UP000812440">
    <property type="component" value="Chromosome 8_10"/>
</dbReference>
<dbReference type="PROSITE" id="PS50096">
    <property type="entry name" value="IQ"/>
    <property type="match status" value="2"/>
</dbReference>
<dbReference type="SUPFAM" id="SSF48403">
    <property type="entry name" value="Ankyrin repeat"/>
    <property type="match status" value="2"/>
</dbReference>
<feature type="region of interest" description="Disordered" evidence="4">
    <location>
        <begin position="589"/>
        <end position="630"/>
    </location>
</feature>
<protein>
    <recommendedName>
        <fullName evidence="7">Inversin</fullName>
    </recommendedName>
</protein>
<feature type="repeat" description="ANK" evidence="3">
    <location>
        <begin position="352"/>
        <end position="384"/>
    </location>
</feature>
<dbReference type="PANTHER" id="PTHR24161:SF119">
    <property type="entry name" value="ANKYRIN REPEAT DOMAIN 44"/>
    <property type="match status" value="1"/>
</dbReference>
<dbReference type="EMBL" id="JAACNH010000003">
    <property type="protein sequence ID" value="KAG8447760.1"/>
    <property type="molecule type" value="Genomic_DNA"/>
</dbReference>
<feature type="region of interest" description="Disordered" evidence="4">
    <location>
        <begin position="646"/>
        <end position="726"/>
    </location>
</feature>
<feature type="compositionally biased region" description="Basic and acidic residues" evidence="4">
    <location>
        <begin position="589"/>
        <end position="598"/>
    </location>
</feature>
<feature type="repeat" description="ANK" evidence="3">
    <location>
        <begin position="519"/>
        <end position="544"/>
    </location>
</feature>
<dbReference type="PROSITE" id="PS50088">
    <property type="entry name" value="ANK_REPEAT"/>
    <property type="match status" value="12"/>
</dbReference>
<keyword evidence="6" id="KW-1185">Reference proteome</keyword>
<reference evidence="5" key="1">
    <citation type="thesis" date="2020" institute="ProQuest LLC" country="789 East Eisenhower Parkway, Ann Arbor, MI, USA">
        <title>Comparative Genomics and Chromosome Evolution.</title>
        <authorList>
            <person name="Mudd A.B."/>
        </authorList>
    </citation>
    <scope>NUCLEOTIDE SEQUENCE</scope>
    <source>
        <strain evidence="5">Female2</strain>
        <tissue evidence="5">Blood</tissue>
    </source>
</reference>
<feature type="repeat" description="ANK" evidence="3">
    <location>
        <begin position="484"/>
        <end position="516"/>
    </location>
</feature>
<feature type="compositionally biased region" description="Basic and acidic residues" evidence="4">
    <location>
        <begin position="692"/>
        <end position="721"/>
    </location>
</feature>
<feature type="repeat" description="ANK" evidence="3">
    <location>
        <begin position="418"/>
        <end position="450"/>
    </location>
</feature>
<keyword evidence="2 3" id="KW-0040">ANK repeat</keyword>
<evidence type="ECO:0000256" key="1">
    <source>
        <dbReference type="ARBA" id="ARBA00022737"/>
    </source>
</evidence>
<evidence type="ECO:0000313" key="6">
    <source>
        <dbReference type="Proteomes" id="UP000812440"/>
    </source>
</evidence>
<dbReference type="PRINTS" id="PR01415">
    <property type="entry name" value="ANKYRIN"/>
</dbReference>
<feature type="repeat" description="ANK" evidence="3">
    <location>
        <begin position="250"/>
        <end position="282"/>
    </location>
</feature>